<dbReference type="Proteomes" id="UP000077755">
    <property type="component" value="Chromosome 3"/>
</dbReference>
<dbReference type="PANTHER" id="PTHR47165">
    <property type="entry name" value="OS03G0429900 PROTEIN"/>
    <property type="match status" value="1"/>
</dbReference>
<name>A0A161XYZ6_DAUCS</name>
<dbReference type="InterPro" id="IPR012340">
    <property type="entry name" value="NA-bd_OB-fold"/>
</dbReference>
<dbReference type="Gramene" id="KZN01987">
    <property type="protein sequence ID" value="KZN01987"/>
    <property type="gene ID" value="DCAR_010741"/>
</dbReference>
<dbReference type="AlphaFoldDB" id="A0A161XYZ6"/>
<evidence type="ECO:0008006" key="4">
    <source>
        <dbReference type="Google" id="ProtNLM"/>
    </source>
</evidence>
<evidence type="ECO:0000313" key="3">
    <source>
        <dbReference type="Proteomes" id="UP000077755"/>
    </source>
</evidence>
<evidence type="ECO:0000313" key="2">
    <source>
        <dbReference type="EMBL" id="WOG92931.1"/>
    </source>
</evidence>
<protein>
    <recommendedName>
        <fullName evidence="4">Replication factor A C-terminal domain-containing protein</fullName>
    </recommendedName>
</protein>
<reference evidence="1" key="1">
    <citation type="journal article" date="2016" name="Nat. Genet.">
        <title>A high-quality carrot genome assembly provides new insights into carotenoid accumulation and asterid genome evolution.</title>
        <authorList>
            <person name="Iorizzo M."/>
            <person name="Ellison S."/>
            <person name="Senalik D."/>
            <person name="Zeng P."/>
            <person name="Satapoomin P."/>
            <person name="Huang J."/>
            <person name="Bowman M."/>
            <person name="Iovene M."/>
            <person name="Sanseverino W."/>
            <person name="Cavagnaro P."/>
            <person name="Yildiz M."/>
            <person name="Macko-Podgorni A."/>
            <person name="Moranska E."/>
            <person name="Grzebelus E."/>
            <person name="Grzebelus D."/>
            <person name="Ashrafi H."/>
            <person name="Zheng Z."/>
            <person name="Cheng S."/>
            <person name="Spooner D."/>
            <person name="Van Deynze A."/>
            <person name="Simon P."/>
        </authorList>
    </citation>
    <scope>NUCLEOTIDE SEQUENCE [LARGE SCALE GENOMIC DNA]</scope>
    <source>
        <tissue evidence="1">Leaf</tissue>
    </source>
</reference>
<dbReference type="PANTHER" id="PTHR47165:SF4">
    <property type="entry name" value="OS03G0429900 PROTEIN"/>
    <property type="match status" value="1"/>
</dbReference>
<accession>A0A161XYZ6</accession>
<reference evidence="2" key="2">
    <citation type="submission" date="2022-03" db="EMBL/GenBank/DDBJ databases">
        <title>Draft title - Genomic analysis of global carrot germplasm unveils the trajectory of domestication and the origin of high carotenoid orange carrot.</title>
        <authorList>
            <person name="Iorizzo M."/>
            <person name="Ellison S."/>
            <person name="Senalik D."/>
            <person name="Macko-Podgorni A."/>
            <person name="Grzebelus D."/>
            <person name="Bostan H."/>
            <person name="Rolling W."/>
            <person name="Curaba J."/>
            <person name="Simon P."/>
        </authorList>
    </citation>
    <scope>NUCLEOTIDE SEQUENCE</scope>
    <source>
        <tissue evidence="2">Leaf</tissue>
    </source>
</reference>
<sequence length="701" mass="80296">MEEEGQLHYGFHEEKLQVRITHMWDTFSFNTYYEAMTCLIMIDVKNDQYWAITEITQRQKLLKFICPGLMYHISNFRVVAAPTAWKPIDTDKLLIFGKQAEIHDCLDDNSIPRYKFNLCTWSTVMSRVGNKDNLTDIAGVIMFVGGMETERNINRVNITLLDGRLAKLRVTLWGVKATQFEMNFNLYRRKNVVLIITGLLVTKTQGIIHLTSTQATTIFYNPQYNEVRELAQNIANTFGEFICPVPCTVVSQQTGEQNMQPPYLALKELRASRLWVHQKFRTNGDIIDLVIHKRKLPAFCIGCTADESTYGDKFHCAKCGRNSQAPLHTHSLALVVSDTSGYAKLILKPYEVHQLTGSSPNEVYKRRRVVNKKATLPAAMEILRGSQCSFVVKLTPFPYTNAKGEIEVVMDEGNQGGNTFSNAQGTFDTIEGPYQHPPPLLISEQMAKVERDWYHEQNKHFKSISRKSWHSYGEEAEMNAVLLNELKAEQEASLYLEQELDHYEKQAQVINAHIMKLHSDRLQDLITLRDYLYGNHDEIQKGRKLLDIWIGMTTPTQSEGDLYSTANSSESLVDPIHYSLSQSLPLEERYKLDRDWKRNEAEHSYSEAKKNYELHMGLQVHNKTIRKHVADLKAGNTSLSSQAQETKSLVDNLTAYKGHLEEDRLRELLMLQWRLNGSAAELEEGKSFLNDLIDTENGGRS</sequence>
<dbReference type="EMBL" id="CP093345">
    <property type="protein sequence ID" value="WOG92931.1"/>
    <property type="molecule type" value="Genomic_DNA"/>
</dbReference>
<organism evidence="1">
    <name type="scientific">Daucus carota subsp. sativus</name>
    <name type="common">Carrot</name>
    <dbReference type="NCBI Taxonomy" id="79200"/>
    <lineage>
        <taxon>Eukaryota</taxon>
        <taxon>Viridiplantae</taxon>
        <taxon>Streptophyta</taxon>
        <taxon>Embryophyta</taxon>
        <taxon>Tracheophyta</taxon>
        <taxon>Spermatophyta</taxon>
        <taxon>Magnoliopsida</taxon>
        <taxon>eudicotyledons</taxon>
        <taxon>Gunneridae</taxon>
        <taxon>Pentapetalae</taxon>
        <taxon>asterids</taxon>
        <taxon>campanulids</taxon>
        <taxon>Apiales</taxon>
        <taxon>Apiaceae</taxon>
        <taxon>Apioideae</taxon>
        <taxon>Scandiceae</taxon>
        <taxon>Daucinae</taxon>
        <taxon>Daucus</taxon>
        <taxon>Daucus sect. Daucus</taxon>
    </lineage>
</organism>
<proteinExistence type="predicted"/>
<dbReference type="SUPFAM" id="SSF50249">
    <property type="entry name" value="Nucleic acid-binding proteins"/>
    <property type="match status" value="2"/>
</dbReference>
<gene>
    <name evidence="1" type="ORF">DCAR_010741</name>
    <name evidence="2" type="ORF">DCAR_0312209</name>
</gene>
<dbReference type="STRING" id="79200.A0A161XYZ6"/>
<evidence type="ECO:0000313" key="1">
    <source>
        <dbReference type="EMBL" id="KZN01987.1"/>
    </source>
</evidence>
<dbReference type="CDD" id="cd04481">
    <property type="entry name" value="RPA1_DBD_B_like"/>
    <property type="match status" value="1"/>
</dbReference>
<dbReference type="Gene3D" id="2.40.50.140">
    <property type="entry name" value="Nucleic acid-binding proteins"/>
    <property type="match status" value="2"/>
</dbReference>
<dbReference type="EMBL" id="LNRQ01000003">
    <property type="protein sequence ID" value="KZN01987.1"/>
    <property type="molecule type" value="Genomic_DNA"/>
</dbReference>
<keyword evidence="3" id="KW-1185">Reference proteome</keyword>